<dbReference type="GO" id="GO:0005634">
    <property type="term" value="C:nucleus"/>
    <property type="evidence" value="ECO:0007669"/>
    <property type="project" value="UniProtKB-SubCell"/>
</dbReference>
<keyword evidence="5" id="KW-0808">Transferase</keyword>
<evidence type="ECO:0000313" key="10">
    <source>
        <dbReference type="Proteomes" id="UP000054498"/>
    </source>
</evidence>
<dbReference type="PANTHER" id="PTHR13063:SF10">
    <property type="entry name" value="NITRIC OXIDE SYNTHASE-INTERACTING PROTEIN"/>
    <property type="match status" value="1"/>
</dbReference>
<reference evidence="9 10" key="1">
    <citation type="journal article" date="2013" name="BMC Genomics">
        <title>Reconstruction of the lipid metabolism for the microalga Monoraphidium neglectum from its genome sequence reveals characteristics suitable for biofuel production.</title>
        <authorList>
            <person name="Bogen C."/>
            <person name="Al-Dilaimi A."/>
            <person name="Albersmeier A."/>
            <person name="Wichmann J."/>
            <person name="Grundmann M."/>
            <person name="Rupp O."/>
            <person name="Lauersen K.J."/>
            <person name="Blifernez-Klassen O."/>
            <person name="Kalinowski J."/>
            <person name="Goesmann A."/>
            <person name="Mussgnug J.H."/>
            <person name="Kruse O."/>
        </authorList>
    </citation>
    <scope>NUCLEOTIDE SEQUENCE [LARGE SCALE GENOMIC DNA]</scope>
    <source>
        <strain evidence="9 10">SAG 48.87</strain>
    </source>
</reference>
<dbReference type="Gene3D" id="3.30.40.10">
    <property type="entry name" value="Zinc/RING finger domain, C3HC4 (zinc finger)"/>
    <property type="match status" value="2"/>
</dbReference>
<dbReference type="STRING" id="145388.A0A0D2MA03"/>
<comment type="catalytic activity">
    <reaction evidence="1">
        <text>S-ubiquitinyl-[E2 ubiquitin-conjugating enzyme]-L-cysteine + [acceptor protein]-L-lysine = [E2 ubiquitin-conjugating enzyme]-L-cysteine + N(6)-ubiquitinyl-[acceptor protein]-L-lysine.</text>
        <dbReference type="EC" id="2.3.2.27"/>
    </reaction>
</comment>
<dbReference type="InterPro" id="IPR016818">
    <property type="entry name" value="NOSIP"/>
</dbReference>
<gene>
    <name evidence="9" type="ORF">MNEG_15778</name>
</gene>
<dbReference type="GeneID" id="25733473"/>
<dbReference type="PANTHER" id="PTHR13063">
    <property type="entry name" value="ENOS INTERACTING PROTEIN"/>
    <property type="match status" value="1"/>
</dbReference>
<evidence type="ECO:0000259" key="8">
    <source>
        <dbReference type="PROSITE" id="PS51698"/>
    </source>
</evidence>
<dbReference type="UniPathway" id="UPA00143"/>
<protein>
    <recommendedName>
        <fullName evidence="4">RING-type E3 ubiquitin transferase</fullName>
        <ecNumber evidence="4">2.3.2.27</ecNumber>
    </recommendedName>
</protein>
<keyword evidence="7" id="KW-0539">Nucleus</keyword>
<evidence type="ECO:0000256" key="7">
    <source>
        <dbReference type="ARBA" id="ARBA00023242"/>
    </source>
</evidence>
<dbReference type="GO" id="GO:0016853">
    <property type="term" value="F:isomerase activity"/>
    <property type="evidence" value="ECO:0007669"/>
    <property type="project" value="UniProtKB-KW"/>
</dbReference>
<dbReference type="RefSeq" id="XP_013891205.1">
    <property type="nucleotide sequence ID" value="XM_014035751.1"/>
</dbReference>
<keyword evidence="6" id="KW-0833">Ubl conjugation pathway</keyword>
<dbReference type="GO" id="GO:0061630">
    <property type="term" value="F:ubiquitin protein ligase activity"/>
    <property type="evidence" value="ECO:0007669"/>
    <property type="project" value="UniProtKB-EC"/>
</dbReference>
<dbReference type="SUPFAM" id="SSF57850">
    <property type="entry name" value="RING/U-box"/>
    <property type="match status" value="1"/>
</dbReference>
<proteinExistence type="inferred from homology"/>
<evidence type="ECO:0000256" key="4">
    <source>
        <dbReference type="ARBA" id="ARBA00012483"/>
    </source>
</evidence>
<evidence type="ECO:0000256" key="1">
    <source>
        <dbReference type="ARBA" id="ARBA00000900"/>
    </source>
</evidence>
<evidence type="ECO:0000256" key="2">
    <source>
        <dbReference type="ARBA" id="ARBA00004123"/>
    </source>
</evidence>
<organism evidence="9 10">
    <name type="scientific">Monoraphidium neglectum</name>
    <dbReference type="NCBI Taxonomy" id="145388"/>
    <lineage>
        <taxon>Eukaryota</taxon>
        <taxon>Viridiplantae</taxon>
        <taxon>Chlorophyta</taxon>
        <taxon>core chlorophytes</taxon>
        <taxon>Chlorophyceae</taxon>
        <taxon>CS clade</taxon>
        <taxon>Sphaeropleales</taxon>
        <taxon>Selenastraceae</taxon>
        <taxon>Monoraphidium</taxon>
    </lineage>
</organism>
<evidence type="ECO:0000313" key="9">
    <source>
        <dbReference type="EMBL" id="KIY92185.1"/>
    </source>
</evidence>
<dbReference type="SMART" id="SM00504">
    <property type="entry name" value="Ubox"/>
    <property type="match status" value="1"/>
</dbReference>
<evidence type="ECO:0000256" key="3">
    <source>
        <dbReference type="ARBA" id="ARBA00007930"/>
    </source>
</evidence>
<dbReference type="OrthoDB" id="30774at2759"/>
<accession>A0A0D2MA03</accession>
<dbReference type="EMBL" id="KK105879">
    <property type="protein sequence ID" value="KIY92185.1"/>
    <property type="molecule type" value="Genomic_DNA"/>
</dbReference>
<comment type="similarity">
    <text evidence="3">Belongs to the cyclophilin-type PPIase family. PPIL2 subfamily.</text>
</comment>
<dbReference type="InterPro" id="IPR003613">
    <property type="entry name" value="Ubox_domain"/>
</dbReference>
<dbReference type="InterPro" id="IPR013083">
    <property type="entry name" value="Znf_RING/FYVE/PHD"/>
</dbReference>
<evidence type="ECO:0000256" key="5">
    <source>
        <dbReference type="ARBA" id="ARBA00022679"/>
    </source>
</evidence>
<feature type="domain" description="U-box" evidence="8">
    <location>
        <begin position="35"/>
        <end position="108"/>
    </location>
</feature>
<sequence>MGKKRSQKDRGYITAKEHAEEWGGFKDRSRGAPFARLPFNCCAITFTPFEDPVCTDDGIIYDIVAVVPYVRKFGRHPVKGTPLALGDLIHLNFHKNADGEYACPVTGKVFTDHTHIVAVKPTGNVYAWEAVEELNIKAKNWRDLVTEEPFTRKDIMHLQDPLNLSGRLIQEFDHVRKVGG</sequence>
<dbReference type="InterPro" id="IPR026951">
    <property type="entry name" value="PPIL2_U-box_dom"/>
</dbReference>
<dbReference type="EC" id="2.3.2.27" evidence="4"/>
<dbReference type="KEGG" id="mng:MNEG_15778"/>
<dbReference type="FunFam" id="3.30.40.10:FF:000079">
    <property type="entry name" value="Peptidyl-prolyl cis-trans isomerase 2"/>
    <property type="match status" value="1"/>
</dbReference>
<keyword evidence="10" id="KW-1185">Reference proteome</keyword>
<name>A0A0D2MA03_9CHLO</name>
<dbReference type="Proteomes" id="UP000054498">
    <property type="component" value="Unassembled WGS sequence"/>
</dbReference>
<dbReference type="GO" id="GO:0016567">
    <property type="term" value="P:protein ubiquitination"/>
    <property type="evidence" value="ECO:0007669"/>
    <property type="project" value="UniProtKB-UniPathway"/>
</dbReference>
<dbReference type="AlphaFoldDB" id="A0A0D2MA03"/>
<evidence type="ECO:0000256" key="6">
    <source>
        <dbReference type="ARBA" id="ARBA00022786"/>
    </source>
</evidence>
<keyword evidence="9" id="KW-0413">Isomerase</keyword>
<comment type="subcellular location">
    <subcellularLocation>
        <location evidence="2">Nucleus</location>
    </subcellularLocation>
</comment>
<dbReference type="CDD" id="cd16663">
    <property type="entry name" value="RING-Ubox_PPIL2"/>
    <property type="match status" value="1"/>
</dbReference>
<dbReference type="PROSITE" id="PS51698">
    <property type="entry name" value="U_BOX"/>
    <property type="match status" value="1"/>
</dbReference>